<dbReference type="Proteomes" id="UP000050430">
    <property type="component" value="Unassembled WGS sequence"/>
</dbReference>
<name>A0A0N8GM22_9CHLR</name>
<accession>A0A0N8GM22</accession>
<dbReference type="Pfam" id="PF12867">
    <property type="entry name" value="DinB_2"/>
    <property type="match status" value="1"/>
</dbReference>
<evidence type="ECO:0000313" key="3">
    <source>
        <dbReference type="Proteomes" id="UP000050430"/>
    </source>
</evidence>
<comment type="caution">
    <text evidence="2">The sequence shown here is derived from an EMBL/GenBank/DDBJ whole genome shotgun (WGS) entry which is preliminary data.</text>
</comment>
<dbReference type="AlphaFoldDB" id="A0A0N8GM22"/>
<dbReference type="Gene3D" id="1.20.120.450">
    <property type="entry name" value="dinb family like domain"/>
    <property type="match status" value="1"/>
</dbReference>
<gene>
    <name evidence="2" type="ORF">ADM99_02045</name>
</gene>
<proteinExistence type="predicted"/>
<dbReference type="SUPFAM" id="SSF109854">
    <property type="entry name" value="DinB/YfiT-like putative metalloenzymes"/>
    <property type="match status" value="1"/>
</dbReference>
<evidence type="ECO:0000259" key="1">
    <source>
        <dbReference type="Pfam" id="PF12867"/>
    </source>
</evidence>
<reference evidence="2 3" key="1">
    <citation type="submission" date="2015-07" db="EMBL/GenBank/DDBJ databases">
        <title>Genome sequence of Leptolinea tardivitalis DSM 16556.</title>
        <authorList>
            <person name="Hemp J."/>
            <person name="Ward L.M."/>
            <person name="Pace L.A."/>
            <person name="Fischer W.W."/>
        </authorList>
    </citation>
    <scope>NUCLEOTIDE SEQUENCE [LARGE SCALE GENOMIC DNA]</scope>
    <source>
        <strain evidence="2 3">YMTK-2</strain>
    </source>
</reference>
<feature type="domain" description="DinB-like" evidence="1">
    <location>
        <begin position="11"/>
        <end position="137"/>
    </location>
</feature>
<organism evidence="2 3">
    <name type="scientific">Leptolinea tardivitalis</name>
    <dbReference type="NCBI Taxonomy" id="229920"/>
    <lineage>
        <taxon>Bacteria</taxon>
        <taxon>Bacillati</taxon>
        <taxon>Chloroflexota</taxon>
        <taxon>Anaerolineae</taxon>
        <taxon>Anaerolineales</taxon>
        <taxon>Anaerolineaceae</taxon>
        <taxon>Leptolinea</taxon>
    </lineage>
</organism>
<dbReference type="EMBL" id="LGCK01000004">
    <property type="protein sequence ID" value="KPL74090.1"/>
    <property type="molecule type" value="Genomic_DNA"/>
</dbReference>
<dbReference type="STRING" id="229920.ADM99_02045"/>
<protein>
    <recommendedName>
        <fullName evidence="1">DinB-like domain-containing protein</fullName>
    </recommendedName>
</protein>
<dbReference type="PATRIC" id="fig|229920.5.peg.3330"/>
<sequence>MLQTVALARPCLLSIPPETARIKPAPSEWSKQEILGHLIDSAMNNIQRLVRGSYNAARDFPPYRQDDWVAIQGYNERDWHEIIEMWVMTNRHLCAVMERLPEECLQNLCGIGRDEPVTLDFVITDYLRHMNMHLNQVLDQGQDNG</sequence>
<dbReference type="InterPro" id="IPR034660">
    <property type="entry name" value="DinB/YfiT-like"/>
</dbReference>
<dbReference type="InterPro" id="IPR024775">
    <property type="entry name" value="DinB-like"/>
</dbReference>
<evidence type="ECO:0000313" key="2">
    <source>
        <dbReference type="EMBL" id="KPL74090.1"/>
    </source>
</evidence>
<keyword evidence="3" id="KW-1185">Reference proteome</keyword>